<name>A0A4R3TC74_9FIRM</name>
<feature type="transmembrane region" description="Helical" evidence="5">
    <location>
        <begin position="428"/>
        <end position="446"/>
    </location>
</feature>
<evidence type="ECO:0000313" key="8">
    <source>
        <dbReference type="Proteomes" id="UP000295773"/>
    </source>
</evidence>
<gene>
    <name evidence="7" type="ORF">EDD61_11138</name>
</gene>
<dbReference type="GO" id="GO:0016020">
    <property type="term" value="C:membrane"/>
    <property type="evidence" value="ECO:0007669"/>
    <property type="project" value="UniProtKB-SubCell"/>
</dbReference>
<comment type="caution">
    <text evidence="7">The sequence shown here is derived from an EMBL/GenBank/DDBJ whole genome shotgun (WGS) entry which is preliminary data.</text>
</comment>
<comment type="subcellular location">
    <subcellularLocation>
        <location evidence="1">Membrane</location>
        <topology evidence="1">Multi-pass membrane protein</topology>
    </subcellularLocation>
</comment>
<feature type="domain" description="O-antigen ligase-related" evidence="6">
    <location>
        <begin position="195"/>
        <end position="347"/>
    </location>
</feature>
<reference evidence="7 8" key="1">
    <citation type="submission" date="2019-03" db="EMBL/GenBank/DDBJ databases">
        <title>Genomic Encyclopedia of Type Strains, Phase IV (KMG-IV): sequencing the most valuable type-strain genomes for metagenomic binning, comparative biology and taxonomic classification.</title>
        <authorList>
            <person name="Goeker M."/>
        </authorList>
    </citation>
    <scope>NUCLEOTIDE SEQUENCE [LARGE SCALE GENOMIC DNA]</scope>
    <source>
        <strain evidence="7 8">DSM 29481</strain>
    </source>
</reference>
<evidence type="ECO:0000256" key="5">
    <source>
        <dbReference type="SAM" id="Phobius"/>
    </source>
</evidence>
<dbReference type="Pfam" id="PF04932">
    <property type="entry name" value="Wzy_C"/>
    <property type="match status" value="1"/>
</dbReference>
<proteinExistence type="predicted"/>
<keyword evidence="4 5" id="KW-0472">Membrane</keyword>
<organism evidence="7 8">
    <name type="scientific">Longicatena caecimuris</name>
    <dbReference type="NCBI Taxonomy" id="1796635"/>
    <lineage>
        <taxon>Bacteria</taxon>
        <taxon>Bacillati</taxon>
        <taxon>Bacillota</taxon>
        <taxon>Erysipelotrichia</taxon>
        <taxon>Erysipelotrichales</taxon>
        <taxon>Erysipelotrichaceae</taxon>
        <taxon>Longicatena</taxon>
    </lineage>
</organism>
<feature type="transmembrane region" description="Helical" evidence="5">
    <location>
        <begin position="65"/>
        <end position="82"/>
    </location>
</feature>
<accession>A0A4R3TC74</accession>
<keyword evidence="8" id="KW-1185">Reference proteome</keyword>
<dbReference type="PANTHER" id="PTHR37422:SF13">
    <property type="entry name" value="LIPOPOLYSACCHARIDE BIOSYNTHESIS PROTEIN PA4999-RELATED"/>
    <property type="match status" value="1"/>
</dbReference>
<evidence type="ECO:0000256" key="2">
    <source>
        <dbReference type="ARBA" id="ARBA00022692"/>
    </source>
</evidence>
<feature type="transmembrane region" description="Helical" evidence="5">
    <location>
        <begin position="234"/>
        <end position="251"/>
    </location>
</feature>
<evidence type="ECO:0000259" key="6">
    <source>
        <dbReference type="Pfam" id="PF04932"/>
    </source>
</evidence>
<feature type="transmembrane region" description="Helical" evidence="5">
    <location>
        <begin position="568"/>
        <end position="588"/>
    </location>
</feature>
<feature type="transmembrane region" description="Helical" evidence="5">
    <location>
        <begin position="190"/>
        <end position="205"/>
    </location>
</feature>
<keyword evidence="3 5" id="KW-1133">Transmembrane helix</keyword>
<keyword evidence="7" id="KW-0436">Ligase</keyword>
<dbReference type="AlphaFoldDB" id="A0A4R3TC74"/>
<feature type="transmembrane region" description="Helical" evidence="5">
    <location>
        <begin position="36"/>
        <end position="58"/>
    </location>
</feature>
<sequence>MNNSFQKLMHFINKLLFLSIACISFTPILLHNTSYMFMIGLLLLWFVTAFLHDATYFLTFRLMHLLLLFWIFYLMLLQILHISDNNIGNLYTCLTFWLCIIFYDYYRNHMQMAEKNTCKRVLYGILIINMFSNFIQLIQDPYLSKYVTGGQFAGNVTQLNIFTTTELLGEIVLCLLFLHRYLTIKTRIRYLHLLLALCTYFTIILSSSMISIIICTCSLIGMLLYYLRQRNEQLFLCILAIFGILLLYFVINSDAIMNGCNALVSSIPDEMIKKRGLEILHMLDNQFQSEITMSGRLTLYQDSLHTFITHPFFGIGRHHSNVQGLISLHSQILDDFAYYGGIGVTFYILSIRCFLKQIRYRSMQKGACIICMLAIGFFSLMNPILSVANGLIIFVLLPLEIETGHHRIKLPKKFLADIKDILQQRQYYLQTIMLIAVMIFVSQYKISDDYYGDVAYYLQNEISPNASVNANTILVNQGLLTDYSYMINSDDAHMEIAEKMHVKTVKYHAKSSGSVLHISIQAEKQQDVLKIDKRIEKRILQDFKKHNKTLYKINEEVAKHQETTQESIVRYLLCALSSSFLILLVFYIRKRQHNTFQSKDEVEDLTGFVVLTQIAYQKDIEV</sequence>
<dbReference type="GO" id="GO:0016874">
    <property type="term" value="F:ligase activity"/>
    <property type="evidence" value="ECO:0007669"/>
    <property type="project" value="UniProtKB-KW"/>
</dbReference>
<feature type="transmembrane region" description="Helical" evidence="5">
    <location>
        <begin position="336"/>
        <end position="355"/>
    </location>
</feature>
<dbReference type="Proteomes" id="UP000295773">
    <property type="component" value="Unassembled WGS sequence"/>
</dbReference>
<feature type="transmembrane region" description="Helical" evidence="5">
    <location>
        <begin position="211"/>
        <end position="227"/>
    </location>
</feature>
<feature type="transmembrane region" description="Helical" evidence="5">
    <location>
        <begin position="12"/>
        <end position="30"/>
    </location>
</feature>
<keyword evidence="2 5" id="KW-0812">Transmembrane</keyword>
<dbReference type="InterPro" id="IPR051533">
    <property type="entry name" value="WaaL-like"/>
</dbReference>
<evidence type="ECO:0000256" key="1">
    <source>
        <dbReference type="ARBA" id="ARBA00004141"/>
    </source>
</evidence>
<evidence type="ECO:0000313" key="7">
    <source>
        <dbReference type="EMBL" id="TCU59110.1"/>
    </source>
</evidence>
<evidence type="ECO:0000256" key="3">
    <source>
        <dbReference type="ARBA" id="ARBA00022989"/>
    </source>
</evidence>
<feature type="transmembrane region" description="Helical" evidence="5">
    <location>
        <begin position="88"/>
        <end position="106"/>
    </location>
</feature>
<feature type="transmembrane region" description="Helical" evidence="5">
    <location>
        <begin position="121"/>
        <end position="139"/>
    </location>
</feature>
<dbReference type="InterPro" id="IPR007016">
    <property type="entry name" value="O-antigen_ligase-rel_domated"/>
</dbReference>
<evidence type="ECO:0000256" key="4">
    <source>
        <dbReference type="ARBA" id="ARBA00023136"/>
    </source>
</evidence>
<dbReference type="RefSeq" id="WP_132224897.1">
    <property type="nucleotide sequence ID" value="NZ_JAOBSS010000011.1"/>
</dbReference>
<feature type="transmembrane region" description="Helical" evidence="5">
    <location>
        <begin position="159"/>
        <end position="178"/>
    </location>
</feature>
<protein>
    <submittedName>
        <fullName evidence="7">O-antigen ligase</fullName>
    </submittedName>
</protein>
<dbReference type="EMBL" id="SMBP01000011">
    <property type="protein sequence ID" value="TCU59110.1"/>
    <property type="molecule type" value="Genomic_DNA"/>
</dbReference>
<dbReference type="PANTHER" id="PTHR37422">
    <property type="entry name" value="TEICHURONIC ACID BIOSYNTHESIS PROTEIN TUAE"/>
    <property type="match status" value="1"/>
</dbReference>